<evidence type="ECO:0000313" key="2">
    <source>
        <dbReference type="EMBL" id="CAL6004589.1"/>
    </source>
</evidence>
<gene>
    <name evidence="1" type="ORF">HINF_LOCUS16673</name>
    <name evidence="2" type="ORF">HINF_LOCUS18957</name>
</gene>
<evidence type="ECO:0000313" key="3">
    <source>
        <dbReference type="Proteomes" id="UP001642409"/>
    </source>
</evidence>
<comment type="caution">
    <text evidence="1">The sequence shown here is derived from an EMBL/GenBank/DDBJ whole genome shotgun (WGS) entry which is preliminary data.</text>
</comment>
<dbReference type="EMBL" id="CATOUU010000424">
    <property type="protein sequence ID" value="CAI9929028.1"/>
    <property type="molecule type" value="Genomic_DNA"/>
</dbReference>
<organism evidence="1">
    <name type="scientific">Hexamita inflata</name>
    <dbReference type="NCBI Taxonomy" id="28002"/>
    <lineage>
        <taxon>Eukaryota</taxon>
        <taxon>Metamonada</taxon>
        <taxon>Diplomonadida</taxon>
        <taxon>Hexamitidae</taxon>
        <taxon>Hexamitinae</taxon>
        <taxon>Hexamita</taxon>
    </lineage>
</organism>
<reference evidence="1" key="1">
    <citation type="submission" date="2023-06" db="EMBL/GenBank/DDBJ databases">
        <authorList>
            <person name="Kurt Z."/>
        </authorList>
    </citation>
    <scope>NUCLEOTIDE SEQUENCE</scope>
</reference>
<proteinExistence type="predicted"/>
<dbReference type="EMBL" id="CAXDID020000049">
    <property type="protein sequence ID" value="CAL6004589.1"/>
    <property type="molecule type" value="Genomic_DNA"/>
</dbReference>
<keyword evidence="3" id="KW-1185">Reference proteome</keyword>
<dbReference type="Proteomes" id="UP001642409">
    <property type="component" value="Unassembled WGS sequence"/>
</dbReference>
<evidence type="ECO:0000313" key="1">
    <source>
        <dbReference type="EMBL" id="CAI9929028.1"/>
    </source>
</evidence>
<accession>A0AA86P0W9</accession>
<name>A0AA86P0W9_9EUKA</name>
<sequence length="168" mass="19597">MQHPDAINVFNVNIDDMYNSHAIKLKQLYHKKELKIKPENSTKLNFSQLASVQLDQIQKIVKATQPSRQLVTTPTKKYKSIQQLELQSNNVDKSKSNKIQIKSNYKFLTKQLQNLRTYHSPLHQSNFDQIIQESTRMKRSIKVSQSNTRVSTQGIKDKDSLEIFLRVQ</sequence>
<protein>
    <submittedName>
        <fullName evidence="2">Hypothetical_protein</fullName>
    </submittedName>
</protein>
<dbReference type="AlphaFoldDB" id="A0AA86P0W9"/>
<reference evidence="2 3" key="2">
    <citation type="submission" date="2024-07" db="EMBL/GenBank/DDBJ databases">
        <authorList>
            <person name="Akdeniz Z."/>
        </authorList>
    </citation>
    <scope>NUCLEOTIDE SEQUENCE [LARGE SCALE GENOMIC DNA]</scope>
</reference>